<evidence type="ECO:0008006" key="3">
    <source>
        <dbReference type="Google" id="ProtNLM"/>
    </source>
</evidence>
<evidence type="ECO:0000313" key="2">
    <source>
        <dbReference type="Proteomes" id="UP000078225"/>
    </source>
</evidence>
<keyword evidence="2" id="KW-1185">Reference proteome</keyword>
<organism evidence="1 2">
    <name type="scientific">Mangrovibacter phragmitis</name>
    <dbReference type="NCBI Taxonomy" id="1691903"/>
    <lineage>
        <taxon>Bacteria</taxon>
        <taxon>Pseudomonadati</taxon>
        <taxon>Pseudomonadota</taxon>
        <taxon>Gammaproteobacteria</taxon>
        <taxon>Enterobacterales</taxon>
        <taxon>Enterobacteriaceae</taxon>
        <taxon>Mangrovibacter</taxon>
    </lineage>
</organism>
<protein>
    <recommendedName>
        <fullName evidence="3">NIPSNAP domain-containing protein</fullName>
    </recommendedName>
</protein>
<dbReference type="OrthoDB" id="2297285at2"/>
<dbReference type="Proteomes" id="UP000078225">
    <property type="component" value="Unassembled WGS sequence"/>
</dbReference>
<reference evidence="2" key="1">
    <citation type="submission" date="2016-05" db="EMBL/GenBank/DDBJ databases">
        <authorList>
            <person name="Behera P."/>
            <person name="Vaishampayan P."/>
            <person name="Singh N."/>
            <person name="Raina V."/>
            <person name="Suar M."/>
            <person name="Pattnaik A."/>
            <person name="Rastogi G."/>
        </authorList>
    </citation>
    <scope>NUCLEOTIDE SEQUENCE [LARGE SCALE GENOMIC DNA]</scope>
    <source>
        <strain evidence="2">MP23</strain>
    </source>
</reference>
<dbReference type="EMBL" id="LYRP01000048">
    <property type="protein sequence ID" value="OAT75342.1"/>
    <property type="molecule type" value="Genomic_DNA"/>
</dbReference>
<comment type="caution">
    <text evidence="1">The sequence shown here is derived from an EMBL/GenBank/DDBJ whole genome shotgun (WGS) entry which is preliminary data.</text>
</comment>
<dbReference type="RefSeq" id="WP_064600954.1">
    <property type="nucleotide sequence ID" value="NZ_CP134782.1"/>
</dbReference>
<proteinExistence type="predicted"/>
<gene>
    <name evidence="1" type="ORF">A9B99_15885</name>
</gene>
<dbReference type="AlphaFoldDB" id="A0A1B7KYV4"/>
<accession>A0A1B7KYV4</accession>
<name>A0A1B7KYV4_9ENTR</name>
<sequence>MKQVRIYTLKDALSAETYFHTHWPRHMVSLPTFDIYVNHVYLGANNQVIAVVTYKDGADIQAINQKYMVSAEFRADMQGFDMSSILNVEEISIKEALF</sequence>
<evidence type="ECO:0000313" key="1">
    <source>
        <dbReference type="EMBL" id="OAT75342.1"/>
    </source>
</evidence>